<dbReference type="PANTHER" id="PTHR33231:SF1">
    <property type="entry name" value="30S RIBOSOMAL PROTEIN"/>
    <property type="match status" value="1"/>
</dbReference>
<dbReference type="PANTHER" id="PTHR33231">
    <property type="entry name" value="30S RIBOSOMAL PROTEIN"/>
    <property type="match status" value="1"/>
</dbReference>
<evidence type="ECO:0000256" key="2">
    <source>
        <dbReference type="SAM" id="MobiDB-lite"/>
    </source>
</evidence>
<accession>A0A4R7SX11</accession>
<dbReference type="InterPro" id="IPR038416">
    <property type="entry name" value="Ribosom_S30AE_C_sf"/>
</dbReference>
<reference evidence="4 5" key="1">
    <citation type="submission" date="2019-03" db="EMBL/GenBank/DDBJ databases">
        <title>Genomic Encyclopedia of Type Strains, Phase III (KMG-III): the genomes of soil and plant-associated and newly described type strains.</title>
        <authorList>
            <person name="Whitman W."/>
        </authorList>
    </citation>
    <scope>NUCLEOTIDE SEQUENCE [LARGE SCALE GENOMIC DNA]</scope>
    <source>
        <strain evidence="4 5">VKM Ac-2575</strain>
    </source>
</reference>
<gene>
    <name evidence="4" type="ORF">EV138_6235</name>
</gene>
<proteinExistence type="predicted"/>
<sequence length="254" mass="28279">MTDQLTDVPLQLTLRGVTPRGPVSDALRKIERVLRRSPMTVLQARVVISTENNPAQRHPARIEVSALADGKPIRAHAVAGDITTAADQVIDRLDQRLDQVRSRNRTTHRRPRTATPRVWRHGGLPPKLVAARSEDHSRVIKRKTYLLTPMTAEQAADEMELLDHDFYLFIDAETGADAVVHRRHDGGYGVLGPTADAAGPQGSCSRPPVLTAAQARERLALTADRFLFYRDPDDDRARVLYRRYDGSYGLLVAS</sequence>
<dbReference type="GO" id="GO:0045900">
    <property type="term" value="P:negative regulation of translational elongation"/>
    <property type="evidence" value="ECO:0007669"/>
    <property type="project" value="TreeGrafter"/>
</dbReference>
<dbReference type="GO" id="GO:0043024">
    <property type="term" value="F:ribosomal small subunit binding"/>
    <property type="evidence" value="ECO:0007669"/>
    <property type="project" value="TreeGrafter"/>
</dbReference>
<feature type="compositionally biased region" description="Basic residues" evidence="2">
    <location>
        <begin position="102"/>
        <end position="112"/>
    </location>
</feature>
<dbReference type="OrthoDB" id="3825664at2"/>
<organism evidence="4 5">
    <name type="scientific">Kribbella voronezhensis</name>
    <dbReference type="NCBI Taxonomy" id="2512212"/>
    <lineage>
        <taxon>Bacteria</taxon>
        <taxon>Bacillati</taxon>
        <taxon>Actinomycetota</taxon>
        <taxon>Actinomycetes</taxon>
        <taxon>Propionibacteriales</taxon>
        <taxon>Kribbellaceae</taxon>
        <taxon>Kribbella</taxon>
    </lineage>
</organism>
<dbReference type="InterPro" id="IPR003489">
    <property type="entry name" value="RHF/RaiA"/>
</dbReference>
<evidence type="ECO:0000259" key="3">
    <source>
        <dbReference type="Pfam" id="PF16321"/>
    </source>
</evidence>
<feature type="domain" description="Sigma 54 modulation/S30EA ribosomal protein C-terminal" evidence="3">
    <location>
        <begin position="135"/>
        <end position="190"/>
    </location>
</feature>
<dbReference type="InterPro" id="IPR050574">
    <property type="entry name" value="HPF/YfiA_ribosome-assoc"/>
</dbReference>
<keyword evidence="5" id="KW-1185">Reference proteome</keyword>
<dbReference type="Gene3D" id="3.30.505.50">
    <property type="entry name" value="Sigma 54 modulation/S30EA ribosomal protein, C-terminal domain"/>
    <property type="match status" value="2"/>
</dbReference>
<dbReference type="EMBL" id="SOCE01000002">
    <property type="protein sequence ID" value="TDU83771.1"/>
    <property type="molecule type" value="Genomic_DNA"/>
</dbReference>
<dbReference type="Gene3D" id="3.30.160.100">
    <property type="entry name" value="Ribosome hibernation promotion factor-like"/>
    <property type="match status" value="1"/>
</dbReference>
<dbReference type="InterPro" id="IPR032528">
    <property type="entry name" value="Ribosom_S30AE_C"/>
</dbReference>
<evidence type="ECO:0000313" key="4">
    <source>
        <dbReference type="EMBL" id="TDU83771.1"/>
    </source>
</evidence>
<dbReference type="SUPFAM" id="SSF69754">
    <property type="entry name" value="Ribosome binding protein Y (YfiA homologue)"/>
    <property type="match status" value="1"/>
</dbReference>
<name>A0A4R7SX11_9ACTN</name>
<keyword evidence="1" id="KW-0810">Translation regulation</keyword>
<protein>
    <submittedName>
        <fullName evidence="4">Ribosome-associated translation inhibitor RaiA</fullName>
    </submittedName>
</protein>
<dbReference type="RefSeq" id="WP_133983253.1">
    <property type="nucleotide sequence ID" value="NZ_SOCE01000002.1"/>
</dbReference>
<dbReference type="Pfam" id="PF02482">
    <property type="entry name" value="Ribosomal_S30AE"/>
    <property type="match status" value="1"/>
</dbReference>
<evidence type="ECO:0000256" key="1">
    <source>
        <dbReference type="ARBA" id="ARBA00022845"/>
    </source>
</evidence>
<dbReference type="Proteomes" id="UP000295151">
    <property type="component" value="Unassembled WGS sequence"/>
</dbReference>
<comment type="caution">
    <text evidence="4">The sequence shown here is derived from an EMBL/GenBank/DDBJ whole genome shotgun (WGS) entry which is preliminary data.</text>
</comment>
<feature type="region of interest" description="Disordered" evidence="2">
    <location>
        <begin position="102"/>
        <end position="123"/>
    </location>
</feature>
<evidence type="ECO:0000313" key="5">
    <source>
        <dbReference type="Proteomes" id="UP000295151"/>
    </source>
</evidence>
<dbReference type="InterPro" id="IPR036567">
    <property type="entry name" value="RHF-like"/>
</dbReference>
<dbReference type="Pfam" id="PF16321">
    <property type="entry name" value="Ribosom_S30AE_C"/>
    <property type="match status" value="2"/>
</dbReference>
<dbReference type="GO" id="GO:0022627">
    <property type="term" value="C:cytosolic small ribosomal subunit"/>
    <property type="evidence" value="ECO:0007669"/>
    <property type="project" value="TreeGrafter"/>
</dbReference>
<feature type="domain" description="Sigma 54 modulation/S30EA ribosomal protein C-terminal" evidence="3">
    <location>
        <begin position="210"/>
        <end position="250"/>
    </location>
</feature>
<dbReference type="AlphaFoldDB" id="A0A4R7SX11"/>